<protein>
    <submittedName>
        <fullName evidence="1">Uncharacterized protein</fullName>
    </submittedName>
</protein>
<reference evidence="2" key="1">
    <citation type="journal article" date="2023" name="Nat. Plants">
        <title>Single-cell RNA sequencing provides a high-resolution roadmap for understanding the multicellular compartmentation of specialized metabolism.</title>
        <authorList>
            <person name="Sun S."/>
            <person name="Shen X."/>
            <person name="Li Y."/>
            <person name="Li Y."/>
            <person name="Wang S."/>
            <person name="Li R."/>
            <person name="Zhang H."/>
            <person name="Shen G."/>
            <person name="Guo B."/>
            <person name="Wei J."/>
            <person name="Xu J."/>
            <person name="St-Pierre B."/>
            <person name="Chen S."/>
            <person name="Sun C."/>
        </authorList>
    </citation>
    <scope>NUCLEOTIDE SEQUENCE [LARGE SCALE GENOMIC DNA]</scope>
</reference>
<evidence type="ECO:0000313" key="1">
    <source>
        <dbReference type="EMBL" id="KAI5652902.1"/>
    </source>
</evidence>
<evidence type="ECO:0000313" key="2">
    <source>
        <dbReference type="Proteomes" id="UP001060085"/>
    </source>
</evidence>
<keyword evidence="2" id="KW-1185">Reference proteome</keyword>
<proteinExistence type="predicted"/>
<gene>
    <name evidence="1" type="ORF">M9H77_30089</name>
</gene>
<name>A0ACB9ZW93_CATRO</name>
<dbReference type="EMBL" id="CM044707">
    <property type="protein sequence ID" value="KAI5652902.1"/>
    <property type="molecule type" value="Genomic_DNA"/>
</dbReference>
<accession>A0ACB9ZW93</accession>
<organism evidence="1 2">
    <name type="scientific">Catharanthus roseus</name>
    <name type="common">Madagascar periwinkle</name>
    <name type="synonym">Vinca rosea</name>
    <dbReference type="NCBI Taxonomy" id="4058"/>
    <lineage>
        <taxon>Eukaryota</taxon>
        <taxon>Viridiplantae</taxon>
        <taxon>Streptophyta</taxon>
        <taxon>Embryophyta</taxon>
        <taxon>Tracheophyta</taxon>
        <taxon>Spermatophyta</taxon>
        <taxon>Magnoliopsida</taxon>
        <taxon>eudicotyledons</taxon>
        <taxon>Gunneridae</taxon>
        <taxon>Pentapetalae</taxon>
        <taxon>asterids</taxon>
        <taxon>lamiids</taxon>
        <taxon>Gentianales</taxon>
        <taxon>Apocynaceae</taxon>
        <taxon>Rauvolfioideae</taxon>
        <taxon>Vinceae</taxon>
        <taxon>Catharanthinae</taxon>
        <taxon>Catharanthus</taxon>
    </lineage>
</organism>
<sequence>MEDVLKSVLFMALAPCCCIYFVMNSRSSPYRCIDPLEFSTKKAEKQDIRHIFHLTVADQEYCSTGLTEVAGEELTDQGKFIVAPIVTIKGILLIFLEQQGNRGSGGNQSSYAANIVSGGGQEENIIFDLGSGNGVNMNQEQTHAPSINPAMPGFTGEQYERLMYLLNNTQIANNSAGGIHQSNPPSMNVVILNSTSTATDIREPSWILRDYINIIEANETK</sequence>
<dbReference type="Proteomes" id="UP001060085">
    <property type="component" value="Linkage Group LG07"/>
</dbReference>
<comment type="caution">
    <text evidence="1">The sequence shown here is derived from an EMBL/GenBank/DDBJ whole genome shotgun (WGS) entry which is preliminary data.</text>
</comment>